<proteinExistence type="predicted"/>
<organism evidence="1 2">
    <name type="scientific">Acinetobacter proteolyticus</name>
    <dbReference type="NCBI Taxonomy" id="1776741"/>
    <lineage>
        <taxon>Bacteria</taxon>
        <taxon>Pseudomonadati</taxon>
        <taxon>Pseudomonadota</taxon>
        <taxon>Gammaproteobacteria</taxon>
        <taxon>Moraxellales</taxon>
        <taxon>Moraxellaceae</taxon>
        <taxon>Acinetobacter</taxon>
    </lineage>
</organism>
<sequence length="76" mass="8936">MYICIGGDLDGEVVANRKSAYLKASEIDPKKTSTYKRQVYFVGENKCYFWLCNELPFINTSKIANRYLALKYKQYY</sequence>
<dbReference type="EMBL" id="CABWKZ010000019">
    <property type="protein sequence ID" value="VXA56008.1"/>
    <property type="molecule type" value="Genomic_DNA"/>
</dbReference>
<evidence type="ECO:0000313" key="1">
    <source>
        <dbReference type="EMBL" id="VXA56008.1"/>
    </source>
</evidence>
<gene>
    <name evidence="1" type="ORF">ACI8B_260001</name>
</gene>
<reference evidence="1 2" key="1">
    <citation type="submission" date="2019-10" db="EMBL/GenBank/DDBJ databases">
        <authorList>
            <person name="Karimi E."/>
        </authorList>
    </citation>
    <scope>NUCLEOTIDE SEQUENCE [LARGE SCALE GENOMIC DNA]</scope>
    <source>
        <strain evidence="1">Acinetobacter sp. 8BE</strain>
    </source>
</reference>
<dbReference type="AlphaFoldDB" id="A0A653K5H6"/>
<dbReference type="RefSeq" id="WP_228716600.1">
    <property type="nucleotide sequence ID" value="NZ_LR732744.1"/>
</dbReference>
<name>A0A653K5H6_9GAMM</name>
<protein>
    <submittedName>
        <fullName evidence="1">Uncharacterized protein</fullName>
    </submittedName>
</protein>
<evidence type="ECO:0000313" key="2">
    <source>
        <dbReference type="Proteomes" id="UP000430404"/>
    </source>
</evidence>
<accession>A0A653K5H6</accession>
<dbReference type="Proteomes" id="UP000430404">
    <property type="component" value="Unassembled WGS sequence"/>
</dbReference>